<dbReference type="InterPro" id="IPR006076">
    <property type="entry name" value="FAD-dep_OxRdtase"/>
</dbReference>
<protein>
    <submittedName>
        <fullName evidence="2">Oxidoreductase OrdL 2</fullName>
    </submittedName>
</protein>
<proteinExistence type="predicted"/>
<evidence type="ECO:0000313" key="2">
    <source>
        <dbReference type="EMBL" id="KAL3421343.1"/>
    </source>
</evidence>
<dbReference type="Pfam" id="PF01266">
    <property type="entry name" value="DAO"/>
    <property type="match status" value="1"/>
</dbReference>
<dbReference type="Gene3D" id="3.50.50.60">
    <property type="entry name" value="FAD/NAD(P)-binding domain"/>
    <property type="match status" value="1"/>
</dbReference>
<gene>
    <name evidence="2" type="ORF">PVAG01_07788</name>
</gene>
<dbReference type="SUPFAM" id="SSF51905">
    <property type="entry name" value="FAD/NAD(P)-binding domain"/>
    <property type="match status" value="1"/>
</dbReference>
<evidence type="ECO:0000259" key="1">
    <source>
        <dbReference type="Pfam" id="PF01266"/>
    </source>
</evidence>
<dbReference type="Gene3D" id="3.30.9.10">
    <property type="entry name" value="D-Amino Acid Oxidase, subunit A, domain 2"/>
    <property type="match status" value="1"/>
</dbReference>
<dbReference type="PANTHER" id="PTHR13847:SF279">
    <property type="entry name" value="FAD DEPENDENT OXIDOREDUCTASE DOMAIN-CONTAINING PROTEIN-RELATED"/>
    <property type="match status" value="1"/>
</dbReference>
<dbReference type="PANTHER" id="PTHR13847">
    <property type="entry name" value="SARCOSINE DEHYDROGENASE-RELATED"/>
    <property type="match status" value="1"/>
</dbReference>
<dbReference type="Proteomes" id="UP001629113">
    <property type="component" value="Unassembled WGS sequence"/>
</dbReference>
<dbReference type="EMBL" id="JBFCZG010000006">
    <property type="protein sequence ID" value="KAL3421343.1"/>
    <property type="molecule type" value="Genomic_DNA"/>
</dbReference>
<keyword evidence="3" id="KW-1185">Reference proteome</keyword>
<organism evidence="2 3">
    <name type="scientific">Phlyctema vagabunda</name>
    <dbReference type="NCBI Taxonomy" id="108571"/>
    <lineage>
        <taxon>Eukaryota</taxon>
        <taxon>Fungi</taxon>
        <taxon>Dikarya</taxon>
        <taxon>Ascomycota</taxon>
        <taxon>Pezizomycotina</taxon>
        <taxon>Leotiomycetes</taxon>
        <taxon>Helotiales</taxon>
        <taxon>Dermateaceae</taxon>
        <taxon>Phlyctema</taxon>
    </lineage>
</organism>
<evidence type="ECO:0000313" key="3">
    <source>
        <dbReference type="Proteomes" id="UP001629113"/>
    </source>
</evidence>
<accession>A0ABR4PDH0</accession>
<dbReference type="InterPro" id="IPR036188">
    <property type="entry name" value="FAD/NAD-bd_sf"/>
</dbReference>
<feature type="domain" description="FAD dependent oxidoreductase" evidence="1">
    <location>
        <begin position="42"/>
        <end position="423"/>
    </location>
</feature>
<comment type="caution">
    <text evidence="2">The sequence shown here is derived from an EMBL/GenBank/DDBJ whole genome shotgun (WGS) entry which is preliminary data.</text>
</comment>
<reference evidence="2 3" key="1">
    <citation type="submission" date="2024-06" db="EMBL/GenBank/DDBJ databases">
        <title>Complete genome of Phlyctema vagabunda strain 19-DSS-EL-015.</title>
        <authorList>
            <person name="Fiorenzani C."/>
        </authorList>
    </citation>
    <scope>NUCLEOTIDE SEQUENCE [LARGE SCALE GENOMIC DNA]</scope>
    <source>
        <strain evidence="2 3">19-DSS-EL-015</strain>
    </source>
</reference>
<name>A0ABR4PDH0_9HELO</name>
<sequence length="460" mass="51715">MTRTSIPAGLPVPNPTTSYWQTPKHALANHRTTEDLPEHVVDYVVIGSGITGTLTSYKLLENAKRENREIDIVMLEARETCSGATGRNGGHCRAGRYDEFSDDLDNYGLEEALRLERLEENTIEAVVALIRKTQIPCDLRRVEGVEMYTDRKHLERLIATVKRREQIDEEIRVPKKIWSEEEVKTLLVPNAKGGISFHGWVLSPYKLICGLLEICLQHNDEERQFNLQTTTPVVEIEKPDPRNRTRWRVITPRGIVTTKNVILATNAYTAALYPPLADFIIPTRGQITALRPGKKIEGNPILEKTIMICTEEMCDYFQTRAEWFSGGGDIILGGGRQAAQNGHGQFNSEQPILDDSTINTKVSRHQAGAFTQHFGEENWGEEGRTIMEWTGIMGYTRDTMPIVGRADHGLFVCAGFHGHGMALVERSSEALVGLIEGRGDEVRKWLPKSFEIERIIGKEG</sequence>